<protein>
    <submittedName>
        <fullName evidence="1">Uncharacterized protein</fullName>
    </submittedName>
</protein>
<reference evidence="1" key="1">
    <citation type="submission" date="2019-04" db="EMBL/GenBank/DDBJ databases">
        <title>Evolution of Biomass-Degrading Anaerobic Consortia Revealed by Metagenomics.</title>
        <authorList>
            <person name="Peng X."/>
        </authorList>
    </citation>
    <scope>NUCLEOTIDE SEQUENCE</scope>
    <source>
        <strain evidence="1">SIG141</strain>
    </source>
</reference>
<proteinExistence type="predicted"/>
<dbReference type="EMBL" id="SUYD01000002">
    <property type="protein sequence ID" value="MBE6265181.1"/>
    <property type="molecule type" value="Genomic_DNA"/>
</dbReference>
<gene>
    <name evidence="1" type="ORF">E7102_01715</name>
</gene>
<name>A0A928BRH7_XYLRU</name>
<evidence type="ECO:0000313" key="2">
    <source>
        <dbReference type="Proteomes" id="UP000763088"/>
    </source>
</evidence>
<evidence type="ECO:0000313" key="1">
    <source>
        <dbReference type="EMBL" id="MBE6265181.1"/>
    </source>
</evidence>
<sequence>MKSNNFHLQINLYKESKDFPLSGVDMPIYYEERTIKRIVEVLKPLFNKTTNVVIDSSQKNHVFIKDIIQFCKTEGIDYRKVMSWTVQIESRENNIISIVFNKGVYEDVYTINI</sequence>
<dbReference type="AlphaFoldDB" id="A0A928BRH7"/>
<organism evidence="1 2">
    <name type="scientific">Xylanibacter ruminicola</name>
    <name type="common">Prevotella ruminicola</name>
    <dbReference type="NCBI Taxonomy" id="839"/>
    <lineage>
        <taxon>Bacteria</taxon>
        <taxon>Pseudomonadati</taxon>
        <taxon>Bacteroidota</taxon>
        <taxon>Bacteroidia</taxon>
        <taxon>Bacteroidales</taxon>
        <taxon>Prevotellaceae</taxon>
        <taxon>Xylanibacter</taxon>
    </lineage>
</organism>
<dbReference type="Proteomes" id="UP000763088">
    <property type="component" value="Unassembled WGS sequence"/>
</dbReference>
<comment type="caution">
    <text evidence="1">The sequence shown here is derived from an EMBL/GenBank/DDBJ whole genome shotgun (WGS) entry which is preliminary data.</text>
</comment>
<accession>A0A928BRH7</accession>